<dbReference type="RefSeq" id="WP_388003980.1">
    <property type="nucleotide sequence ID" value="NZ_JBHUEE010000002.1"/>
</dbReference>
<evidence type="ECO:0000313" key="4">
    <source>
        <dbReference type="EMBL" id="MFD1717544.1"/>
    </source>
</evidence>
<evidence type="ECO:0000313" key="5">
    <source>
        <dbReference type="Proteomes" id="UP001597277"/>
    </source>
</evidence>
<feature type="domain" description="LytR/CpsA/Psr regulator C-terminal" evidence="3">
    <location>
        <begin position="114"/>
        <end position="200"/>
    </location>
</feature>
<sequence>MTTPDEYPEDEFDVAGRERSPQGVHRGARPLWRTLLPVVAVIVLAPLLAWGAIQLLGGSDDPAPTAGATETTDEATEDEATEEATEDETTEEATEEETTEEPTEEETTEDVQYDTTITVLNGAGIGGLAGQTVEQLAGEGFTNGVASDYTSAVPETTTLYYNNAELEPTAQEVASVLGITNVVESAGATEAIAIVLRSDFAG</sequence>
<dbReference type="EMBL" id="JBHUEE010000002">
    <property type="protein sequence ID" value="MFD1717544.1"/>
    <property type="molecule type" value="Genomic_DNA"/>
</dbReference>
<feature type="region of interest" description="Disordered" evidence="1">
    <location>
        <begin position="61"/>
        <end position="112"/>
    </location>
</feature>
<dbReference type="InterPro" id="IPR027381">
    <property type="entry name" value="LytR/CpsA/Psr_C"/>
</dbReference>
<feature type="compositionally biased region" description="Low complexity" evidence="1">
    <location>
        <begin position="61"/>
        <end position="70"/>
    </location>
</feature>
<dbReference type="Gene3D" id="3.30.70.2390">
    <property type="match status" value="1"/>
</dbReference>
<feature type="transmembrane region" description="Helical" evidence="2">
    <location>
        <begin position="35"/>
        <end position="53"/>
    </location>
</feature>
<accession>A0ABW4L2X5</accession>
<evidence type="ECO:0000256" key="1">
    <source>
        <dbReference type="SAM" id="MobiDB-lite"/>
    </source>
</evidence>
<protein>
    <submittedName>
        <fullName evidence="4">LytR C-terminal domain-containing protein</fullName>
    </submittedName>
</protein>
<evidence type="ECO:0000259" key="3">
    <source>
        <dbReference type="Pfam" id="PF13399"/>
    </source>
</evidence>
<gene>
    <name evidence="4" type="ORF">ACFSE6_06835</name>
</gene>
<feature type="compositionally biased region" description="Acidic residues" evidence="1">
    <location>
        <begin position="71"/>
        <end position="112"/>
    </location>
</feature>
<keyword evidence="2" id="KW-1133">Transmembrane helix</keyword>
<feature type="compositionally biased region" description="Acidic residues" evidence="1">
    <location>
        <begin position="1"/>
        <end position="13"/>
    </location>
</feature>
<keyword evidence="2" id="KW-0472">Membrane</keyword>
<dbReference type="Pfam" id="PF13399">
    <property type="entry name" value="LytR_C"/>
    <property type="match status" value="1"/>
</dbReference>
<proteinExistence type="predicted"/>
<name>A0ABW4L2X5_9MICO</name>
<organism evidence="4 5">
    <name type="scientific">Georgenia deserti</name>
    <dbReference type="NCBI Taxonomy" id="2093781"/>
    <lineage>
        <taxon>Bacteria</taxon>
        <taxon>Bacillati</taxon>
        <taxon>Actinomycetota</taxon>
        <taxon>Actinomycetes</taxon>
        <taxon>Micrococcales</taxon>
        <taxon>Bogoriellaceae</taxon>
        <taxon>Georgenia</taxon>
    </lineage>
</organism>
<reference evidence="5" key="1">
    <citation type="journal article" date="2019" name="Int. J. Syst. Evol. Microbiol.">
        <title>The Global Catalogue of Microorganisms (GCM) 10K type strain sequencing project: providing services to taxonomists for standard genome sequencing and annotation.</title>
        <authorList>
            <consortium name="The Broad Institute Genomics Platform"/>
            <consortium name="The Broad Institute Genome Sequencing Center for Infectious Disease"/>
            <person name="Wu L."/>
            <person name="Ma J."/>
        </authorList>
    </citation>
    <scope>NUCLEOTIDE SEQUENCE [LARGE SCALE GENOMIC DNA]</scope>
    <source>
        <strain evidence="5">JCM 17130</strain>
    </source>
</reference>
<comment type="caution">
    <text evidence="4">The sequence shown here is derived from an EMBL/GenBank/DDBJ whole genome shotgun (WGS) entry which is preliminary data.</text>
</comment>
<feature type="region of interest" description="Disordered" evidence="1">
    <location>
        <begin position="1"/>
        <end position="26"/>
    </location>
</feature>
<evidence type="ECO:0000256" key="2">
    <source>
        <dbReference type="SAM" id="Phobius"/>
    </source>
</evidence>
<keyword evidence="2" id="KW-0812">Transmembrane</keyword>
<keyword evidence="5" id="KW-1185">Reference proteome</keyword>
<dbReference type="Proteomes" id="UP001597277">
    <property type="component" value="Unassembled WGS sequence"/>
</dbReference>